<dbReference type="EMBL" id="KV454477">
    <property type="protein sequence ID" value="ODV62351.1"/>
    <property type="molecule type" value="Genomic_DNA"/>
</dbReference>
<feature type="compositionally biased region" description="Acidic residues" evidence="1">
    <location>
        <begin position="145"/>
        <end position="155"/>
    </location>
</feature>
<feature type="region of interest" description="Disordered" evidence="1">
    <location>
        <begin position="45"/>
        <end position="76"/>
    </location>
</feature>
<evidence type="ECO:0000313" key="3">
    <source>
        <dbReference type="Proteomes" id="UP000095038"/>
    </source>
</evidence>
<gene>
    <name evidence="2" type="ORF">ASCRUDRAFT_134333</name>
</gene>
<dbReference type="AlphaFoldDB" id="A0A1D2VL83"/>
<protein>
    <submittedName>
        <fullName evidence="2">Uncharacterized protein</fullName>
    </submittedName>
</protein>
<accession>A0A1D2VL83</accession>
<reference evidence="3" key="1">
    <citation type="submission" date="2016-05" db="EMBL/GenBank/DDBJ databases">
        <title>Comparative genomics of biotechnologically important yeasts.</title>
        <authorList>
            <consortium name="DOE Joint Genome Institute"/>
            <person name="Riley R."/>
            <person name="Haridas S."/>
            <person name="Wolfe K.H."/>
            <person name="Lopes M.R."/>
            <person name="Hittinger C.T."/>
            <person name="Goker M."/>
            <person name="Salamov A."/>
            <person name="Wisecaver J."/>
            <person name="Long T.M."/>
            <person name="Aerts A.L."/>
            <person name="Barry K."/>
            <person name="Choi C."/>
            <person name="Clum A."/>
            <person name="Coughlan A.Y."/>
            <person name="Deshpande S."/>
            <person name="Douglass A.P."/>
            <person name="Hanson S.J."/>
            <person name="Klenk H.-P."/>
            <person name="Labutti K."/>
            <person name="Lapidus A."/>
            <person name="Lindquist E."/>
            <person name="Lipzen A."/>
            <person name="Meier-Kolthoff J.P."/>
            <person name="Ohm R.A."/>
            <person name="Otillar R.P."/>
            <person name="Pangilinan J."/>
            <person name="Peng Y."/>
            <person name="Rokas A."/>
            <person name="Rosa C.A."/>
            <person name="Scheuner C."/>
            <person name="Sibirny A.A."/>
            <person name="Slot J.C."/>
            <person name="Stielow J.B."/>
            <person name="Sun H."/>
            <person name="Kurtzman C.P."/>
            <person name="Blackwell M."/>
            <person name="Grigoriev I.V."/>
            <person name="Jeffries T.W."/>
        </authorList>
    </citation>
    <scope>NUCLEOTIDE SEQUENCE [LARGE SCALE GENOMIC DNA]</scope>
    <source>
        <strain evidence="3">DSM 1968</strain>
    </source>
</reference>
<dbReference type="RefSeq" id="XP_020048658.1">
    <property type="nucleotide sequence ID" value="XM_020189072.1"/>
</dbReference>
<sequence length="247" mass="29475">MALPKIKRDIFTDIEQRQSRRIRAFRDPMTSPLRKAYNFSSFYDTDDDDSGADNDHRRSNPRRFLNSSPIRKTSSTNISRFRNEVLNVSPTKLRKEKREQFILNKRGGLTKMEKDILDKDHQLEQKFLKRIADEDNERQRILLDTFDDHENDNDTAENSNSINSKSAYINDNFNKDNHDNDFYDDDFISDSDDDSFWEEFSNKKPIQENIKNNTIHHEDQDILQQQINELELMENEEIEFLINNFKI</sequence>
<evidence type="ECO:0000313" key="2">
    <source>
        <dbReference type="EMBL" id="ODV62351.1"/>
    </source>
</evidence>
<organism evidence="2 3">
    <name type="scientific">Ascoidea rubescens DSM 1968</name>
    <dbReference type="NCBI Taxonomy" id="1344418"/>
    <lineage>
        <taxon>Eukaryota</taxon>
        <taxon>Fungi</taxon>
        <taxon>Dikarya</taxon>
        <taxon>Ascomycota</taxon>
        <taxon>Saccharomycotina</taxon>
        <taxon>Saccharomycetes</taxon>
        <taxon>Ascoideaceae</taxon>
        <taxon>Ascoidea</taxon>
    </lineage>
</organism>
<name>A0A1D2VL83_9ASCO</name>
<proteinExistence type="predicted"/>
<dbReference type="InParanoid" id="A0A1D2VL83"/>
<evidence type="ECO:0000256" key="1">
    <source>
        <dbReference type="SAM" id="MobiDB-lite"/>
    </source>
</evidence>
<feature type="compositionally biased region" description="Polar residues" evidence="1">
    <location>
        <begin position="65"/>
        <end position="76"/>
    </location>
</feature>
<dbReference type="Proteomes" id="UP000095038">
    <property type="component" value="Unassembled WGS sequence"/>
</dbReference>
<feature type="region of interest" description="Disordered" evidence="1">
    <location>
        <begin position="144"/>
        <end position="163"/>
    </location>
</feature>
<dbReference type="GeneID" id="30962708"/>
<keyword evidence="3" id="KW-1185">Reference proteome</keyword>